<keyword evidence="2" id="KW-1133">Transmembrane helix</keyword>
<dbReference type="Gene3D" id="3.30.420.180">
    <property type="entry name" value="CobE/GbiG C-terminal domain"/>
    <property type="match status" value="1"/>
</dbReference>
<dbReference type="KEGG" id="pms:KNP414_06827"/>
<dbReference type="PANTHER" id="PTHR37477">
    <property type="entry name" value="COBALT-PRECORRIN-5A HYDROLASE"/>
    <property type="match status" value="1"/>
</dbReference>
<dbReference type="RefSeq" id="WP_013920490.1">
    <property type="nucleotide sequence ID" value="NC_015690.1"/>
</dbReference>
<dbReference type="PATRIC" id="fig|1036673.3.peg.6375"/>
<evidence type="ECO:0000259" key="5">
    <source>
        <dbReference type="Pfam" id="PF11761"/>
    </source>
</evidence>
<dbReference type="InterPro" id="IPR021745">
    <property type="entry name" value="CbiG_mid"/>
</dbReference>
<protein>
    <submittedName>
        <fullName evidence="6">CbiG protein</fullName>
    </submittedName>
</protein>
<dbReference type="SUPFAM" id="SSF159672">
    <property type="entry name" value="CbiG N-terminal domain-like"/>
    <property type="match status" value="1"/>
</dbReference>
<dbReference type="Proteomes" id="UP000006620">
    <property type="component" value="Chromosome"/>
</dbReference>
<evidence type="ECO:0000313" key="6">
    <source>
        <dbReference type="EMBL" id="AEI45346.1"/>
    </source>
</evidence>
<dbReference type="Gene3D" id="3.40.50.11220">
    <property type="match status" value="1"/>
</dbReference>
<keyword evidence="2" id="KW-0812">Transmembrane</keyword>
<dbReference type="Pfam" id="PF11761">
    <property type="entry name" value="CbiG_mid"/>
    <property type="match status" value="1"/>
</dbReference>
<feature type="transmembrane region" description="Helical" evidence="2">
    <location>
        <begin position="105"/>
        <end position="123"/>
    </location>
</feature>
<dbReference type="InterPro" id="IPR002750">
    <property type="entry name" value="CobE/GbiG_C"/>
</dbReference>
<sequence>MADEAKRSEPHEPSVTSGPAAPAANGEVEIIELQEGVLPVVKPTRSYAVLAITKHGVELARRLQDSFPAADVYYMSKFARGDEAERGIRLFSGSVRMLYPALFPAYHGIISIISLGAVVRMIAPLLQDKKKDPGIVVIDDRGENVISVLSGHLGGANELTREVAAALEARAVITTASDVQKTIAVDLFGRRFGWVWESADKLTPVSASVVNEERVAVVQESGERNWWHLDTPLPPNIHVYDTIEAALQEPPHGALVVTHRELEPHEEAILANGVLYRPKVIVLGIGCNRGTAAEEIEAVIAETLGELRFSIRSVKAVCTIDLKKDEEGLLAVCGRHGWPLECYTPAELNEMEIEAPSETVFKFTGAYGVSEPAVKRYTGENHLVLTKKKSGNVTISVGLLSFPEAEAAGTAEAAAGREASTAAASGGRS</sequence>
<feature type="compositionally biased region" description="Basic and acidic residues" evidence="1">
    <location>
        <begin position="1"/>
        <end position="12"/>
    </location>
</feature>
<reference evidence="7" key="1">
    <citation type="submission" date="2011-06" db="EMBL/GenBank/DDBJ databases">
        <title>Complete genome sequence of Paenibacillus mucilaginosus KNP414.</title>
        <authorList>
            <person name="Wang J."/>
            <person name="Hu S."/>
            <person name="Hu X."/>
            <person name="Zhang B."/>
            <person name="Dong D."/>
            <person name="Zhang S."/>
            <person name="Zhao K."/>
            <person name="Wu D."/>
        </authorList>
    </citation>
    <scope>NUCLEOTIDE SEQUENCE [LARGE SCALE GENOMIC DNA]</scope>
    <source>
        <strain evidence="7">KNP414</strain>
    </source>
</reference>
<dbReference type="AlphaFoldDB" id="F8FEM9"/>
<gene>
    <name evidence="6" type="ordered locus">KNP414_06827</name>
</gene>
<keyword evidence="2" id="KW-0472">Membrane</keyword>
<evidence type="ECO:0000256" key="2">
    <source>
        <dbReference type="SAM" id="Phobius"/>
    </source>
</evidence>
<feature type="domain" description="Cobalamin synthesis G N-terminal" evidence="4">
    <location>
        <begin position="101"/>
        <end position="178"/>
    </location>
</feature>
<organism evidence="6 7">
    <name type="scientific">Paenibacillus mucilaginosus (strain KNP414)</name>
    <dbReference type="NCBI Taxonomy" id="1036673"/>
    <lineage>
        <taxon>Bacteria</taxon>
        <taxon>Bacillati</taxon>
        <taxon>Bacillota</taxon>
        <taxon>Bacilli</taxon>
        <taxon>Bacillales</taxon>
        <taxon>Paenibacillaceae</taxon>
        <taxon>Paenibacillus</taxon>
    </lineage>
</organism>
<dbReference type="Pfam" id="PF11760">
    <property type="entry name" value="CbiG_N"/>
    <property type="match status" value="1"/>
</dbReference>
<evidence type="ECO:0000256" key="1">
    <source>
        <dbReference type="SAM" id="MobiDB-lite"/>
    </source>
</evidence>
<name>F8FEM9_PAEMK</name>
<evidence type="ECO:0000259" key="4">
    <source>
        <dbReference type="Pfam" id="PF11760"/>
    </source>
</evidence>
<accession>F8FEM9</accession>
<dbReference type="SUPFAM" id="SSF159664">
    <property type="entry name" value="CobE/GbiG C-terminal domain-like"/>
    <property type="match status" value="1"/>
</dbReference>
<dbReference type="InterPro" id="IPR036518">
    <property type="entry name" value="CobE/GbiG_C_sf"/>
</dbReference>
<reference evidence="6 7" key="2">
    <citation type="journal article" date="2013" name="Genome Announc.">
        <title>Genome Sequence of Growth-Improving Paenibacillus mucilaginosus Strain KNP414.</title>
        <authorList>
            <person name="Lu J.J."/>
            <person name="Wang J.F."/>
            <person name="Hu X.F."/>
        </authorList>
    </citation>
    <scope>NUCLEOTIDE SEQUENCE [LARGE SCALE GENOMIC DNA]</scope>
    <source>
        <strain evidence="6 7">KNP414</strain>
    </source>
</reference>
<feature type="domain" description="Cobalamin biosynthesis central region" evidence="5">
    <location>
        <begin position="183"/>
        <end position="278"/>
    </location>
</feature>
<evidence type="ECO:0000313" key="7">
    <source>
        <dbReference type="Proteomes" id="UP000006620"/>
    </source>
</evidence>
<feature type="region of interest" description="Disordered" evidence="1">
    <location>
        <begin position="1"/>
        <end position="22"/>
    </location>
</feature>
<dbReference type="HOGENOM" id="CLU_028397_0_1_9"/>
<dbReference type="PANTHER" id="PTHR37477:SF1">
    <property type="entry name" value="COBALT-PRECORRIN-5A HYDROLASE"/>
    <property type="match status" value="1"/>
</dbReference>
<feature type="domain" description="CobE/GbiG C-terminal" evidence="3">
    <location>
        <begin position="281"/>
        <end position="397"/>
    </location>
</feature>
<dbReference type="Pfam" id="PF01890">
    <property type="entry name" value="CbiG_C"/>
    <property type="match status" value="1"/>
</dbReference>
<dbReference type="InterPro" id="IPR038029">
    <property type="entry name" value="GbiG_N_sf"/>
</dbReference>
<dbReference type="InterPro" id="IPR021744">
    <property type="entry name" value="CbiG_N"/>
</dbReference>
<dbReference type="EMBL" id="CP002869">
    <property type="protein sequence ID" value="AEI45346.1"/>
    <property type="molecule type" value="Genomic_DNA"/>
</dbReference>
<dbReference type="InterPro" id="IPR052553">
    <property type="entry name" value="CbiG_hydrolase"/>
</dbReference>
<proteinExistence type="predicted"/>
<evidence type="ECO:0000259" key="3">
    <source>
        <dbReference type="Pfam" id="PF01890"/>
    </source>
</evidence>
<dbReference type="GO" id="GO:0009236">
    <property type="term" value="P:cobalamin biosynthetic process"/>
    <property type="evidence" value="ECO:0007669"/>
    <property type="project" value="InterPro"/>
</dbReference>